<dbReference type="OrthoDB" id="166495at2"/>
<evidence type="ECO:0000259" key="2">
    <source>
        <dbReference type="Pfam" id="PF00932"/>
    </source>
</evidence>
<feature type="transmembrane region" description="Helical" evidence="1">
    <location>
        <begin position="7"/>
        <end position="29"/>
    </location>
</feature>
<protein>
    <recommendedName>
        <fullName evidence="2">LTD domain-containing protein</fullName>
    </recommendedName>
</protein>
<dbReference type="STRING" id="360411.AC812_12020"/>
<accession>A0A0P6XGT3</accession>
<reference evidence="3 4" key="1">
    <citation type="submission" date="2015-07" db="EMBL/GenBank/DDBJ databases">
        <title>Draft genome of Bellilinea caldifistulae DSM 17877.</title>
        <authorList>
            <person name="Hemp J."/>
            <person name="Ward L.M."/>
            <person name="Pace L.A."/>
            <person name="Fischer W.W."/>
        </authorList>
    </citation>
    <scope>NUCLEOTIDE SEQUENCE [LARGE SCALE GENOMIC DNA]</scope>
    <source>
        <strain evidence="3 4">GOMI-1</strain>
    </source>
</reference>
<dbReference type="InterPro" id="IPR001322">
    <property type="entry name" value="Lamin_tail_dom"/>
</dbReference>
<evidence type="ECO:0000313" key="4">
    <source>
        <dbReference type="Proteomes" id="UP000050514"/>
    </source>
</evidence>
<keyword evidence="1" id="KW-0472">Membrane</keyword>
<dbReference type="Pfam" id="PF00932">
    <property type="entry name" value="LTD"/>
    <property type="match status" value="1"/>
</dbReference>
<keyword evidence="1" id="KW-0812">Transmembrane</keyword>
<comment type="caution">
    <text evidence="3">The sequence shown here is derived from an EMBL/GenBank/DDBJ whole genome shotgun (WGS) entry which is preliminary data.</text>
</comment>
<dbReference type="Proteomes" id="UP000050514">
    <property type="component" value="Unassembled WGS sequence"/>
</dbReference>
<sequence>MKSWKRVIPFLILNIIISAATTLTVLLLWDRNLRPVQPLPVSVAGSGGIPSALSSPQPQPGGEATLPPLEEPVILIETVIGAGDLQNEAVLLRRVGEGELLLTGWKLTNGRGAEYTFPYLLLNKNGAVRLYSRAGNNTVMELYWGANQAVFRSGDVVSLYDWQGNLRAAYTLP</sequence>
<keyword evidence="1" id="KW-1133">Transmembrane helix</keyword>
<keyword evidence="4" id="KW-1185">Reference proteome</keyword>
<dbReference type="SUPFAM" id="SSF74853">
    <property type="entry name" value="Lamin A/C globular tail domain"/>
    <property type="match status" value="1"/>
</dbReference>
<proteinExistence type="predicted"/>
<dbReference type="AlphaFoldDB" id="A0A0P6XGT3"/>
<gene>
    <name evidence="3" type="ORF">AC812_12020</name>
</gene>
<evidence type="ECO:0000313" key="3">
    <source>
        <dbReference type="EMBL" id="KPL74520.1"/>
    </source>
</evidence>
<dbReference type="Gene3D" id="2.60.40.1260">
    <property type="entry name" value="Lamin Tail domain"/>
    <property type="match status" value="1"/>
</dbReference>
<evidence type="ECO:0000256" key="1">
    <source>
        <dbReference type="SAM" id="Phobius"/>
    </source>
</evidence>
<name>A0A0P6XGT3_9CHLR</name>
<dbReference type="InterPro" id="IPR036415">
    <property type="entry name" value="Lamin_tail_dom_sf"/>
</dbReference>
<dbReference type="EMBL" id="LGHJ01000017">
    <property type="protein sequence ID" value="KPL74520.1"/>
    <property type="molecule type" value="Genomic_DNA"/>
</dbReference>
<feature type="domain" description="LTD" evidence="2">
    <location>
        <begin position="73"/>
        <end position="171"/>
    </location>
</feature>
<dbReference type="RefSeq" id="WP_061918789.1">
    <property type="nucleotide sequence ID" value="NZ_DF967971.1"/>
</dbReference>
<organism evidence="3 4">
    <name type="scientific">Bellilinea caldifistulae</name>
    <dbReference type="NCBI Taxonomy" id="360411"/>
    <lineage>
        <taxon>Bacteria</taxon>
        <taxon>Bacillati</taxon>
        <taxon>Chloroflexota</taxon>
        <taxon>Anaerolineae</taxon>
        <taxon>Anaerolineales</taxon>
        <taxon>Anaerolineaceae</taxon>
        <taxon>Bellilinea</taxon>
    </lineage>
</organism>